<comment type="caution">
    <text evidence="2">The sequence shown here is derived from an EMBL/GenBank/DDBJ whole genome shotgun (WGS) entry which is preliminary data.</text>
</comment>
<organism evidence="2 3">
    <name type="scientific">Nocardia ninae NBRC 108245</name>
    <dbReference type="NCBI Taxonomy" id="1210091"/>
    <lineage>
        <taxon>Bacteria</taxon>
        <taxon>Bacillati</taxon>
        <taxon>Actinomycetota</taxon>
        <taxon>Actinomycetes</taxon>
        <taxon>Mycobacteriales</taxon>
        <taxon>Nocardiaceae</taxon>
        <taxon>Nocardia</taxon>
    </lineage>
</organism>
<evidence type="ECO:0000256" key="1">
    <source>
        <dbReference type="SAM" id="Phobius"/>
    </source>
</evidence>
<proteinExistence type="predicted"/>
<dbReference type="OrthoDB" id="4547436at2"/>
<keyword evidence="1" id="KW-1133">Transmembrane helix</keyword>
<keyword evidence="1" id="KW-0812">Transmembrane</keyword>
<feature type="transmembrane region" description="Helical" evidence="1">
    <location>
        <begin position="98"/>
        <end position="124"/>
    </location>
</feature>
<dbReference type="EMBL" id="BJXA01000025">
    <property type="protein sequence ID" value="GEM39515.1"/>
    <property type="molecule type" value="Genomic_DNA"/>
</dbReference>
<reference evidence="2 3" key="1">
    <citation type="submission" date="2019-07" db="EMBL/GenBank/DDBJ databases">
        <title>Whole genome shotgun sequence of Nocardia ninae NBRC 108245.</title>
        <authorList>
            <person name="Hosoyama A."/>
            <person name="Uohara A."/>
            <person name="Ohji S."/>
            <person name="Ichikawa N."/>
        </authorList>
    </citation>
    <scope>NUCLEOTIDE SEQUENCE [LARGE SCALE GENOMIC DNA]</scope>
    <source>
        <strain evidence="2 3">NBRC 108245</strain>
    </source>
</reference>
<evidence type="ECO:0000313" key="3">
    <source>
        <dbReference type="Proteomes" id="UP000321424"/>
    </source>
</evidence>
<keyword evidence="3" id="KW-1185">Reference proteome</keyword>
<feature type="transmembrane region" description="Helical" evidence="1">
    <location>
        <begin position="56"/>
        <end position="77"/>
    </location>
</feature>
<dbReference type="Proteomes" id="UP000321424">
    <property type="component" value="Unassembled WGS sequence"/>
</dbReference>
<dbReference type="RefSeq" id="WP_147133345.1">
    <property type="nucleotide sequence ID" value="NZ_BJXA01000025.1"/>
</dbReference>
<keyword evidence="1" id="KW-0472">Membrane</keyword>
<name>A0A511MFR0_9NOCA</name>
<protein>
    <submittedName>
        <fullName evidence="2">Uncharacterized protein</fullName>
    </submittedName>
</protein>
<evidence type="ECO:0000313" key="2">
    <source>
        <dbReference type="EMBL" id="GEM39515.1"/>
    </source>
</evidence>
<sequence length="284" mass="31130">MSNTSTPGVDGSPPGYRWFYVWPETRGMGPLLIAAPLILLGIGSLIYIVTTGDTELLTFALFSAIIAGFGIVVIAGTKAQDQPIVESGDDTRVFALRYPFFTVRHGFATACLVALFSTMVWIGITDHQPWMIVAGSVLFPITAIGAVLPAFRYALHGRLAFGPKTLRVSTYRCDWEFPWDAIVAAEAVLDAPDAAIAIHCPRAEMIDRPTSSKPLSRWIPPDNAINGPWQIISPMWGVNGNSLLSTIRHLQAHPEHRDQLTKEQLTAMLTPPPWSVRDQLRGQS</sequence>
<feature type="transmembrane region" description="Helical" evidence="1">
    <location>
        <begin position="130"/>
        <end position="151"/>
    </location>
</feature>
<feature type="transmembrane region" description="Helical" evidence="1">
    <location>
        <begin position="31"/>
        <end position="50"/>
    </location>
</feature>
<gene>
    <name evidence="2" type="ORF">NN4_40340</name>
</gene>
<accession>A0A511MFR0</accession>
<dbReference type="AlphaFoldDB" id="A0A511MFR0"/>